<name>A0A2U3AFC9_9BACL</name>
<dbReference type="EMBL" id="QFVR01000038">
    <property type="protein sequence ID" value="PWI23230.1"/>
    <property type="molecule type" value="Genomic_DNA"/>
</dbReference>
<protein>
    <submittedName>
        <fullName evidence="3">VanZ family protein</fullName>
    </submittedName>
</protein>
<feature type="transmembrane region" description="Helical" evidence="1">
    <location>
        <begin position="114"/>
        <end position="135"/>
    </location>
</feature>
<dbReference type="InterPro" id="IPR006976">
    <property type="entry name" value="VanZ-like"/>
</dbReference>
<comment type="caution">
    <text evidence="3">The sequence shown here is derived from an EMBL/GenBank/DDBJ whole genome shotgun (WGS) entry which is preliminary data.</text>
</comment>
<dbReference type="AlphaFoldDB" id="A0A2U3AFC9"/>
<accession>A0A2U3AFC9</accession>
<dbReference type="Proteomes" id="UP000245938">
    <property type="component" value="Unassembled WGS sequence"/>
</dbReference>
<dbReference type="Pfam" id="PF04892">
    <property type="entry name" value="VanZ"/>
    <property type="match status" value="1"/>
</dbReference>
<evidence type="ECO:0000256" key="1">
    <source>
        <dbReference type="SAM" id="Phobius"/>
    </source>
</evidence>
<evidence type="ECO:0000313" key="3">
    <source>
        <dbReference type="EMBL" id="PWI23230.1"/>
    </source>
</evidence>
<feature type="transmembrane region" description="Helical" evidence="1">
    <location>
        <begin position="147"/>
        <end position="166"/>
    </location>
</feature>
<dbReference type="InterPro" id="IPR053150">
    <property type="entry name" value="Teicoplanin_resist-assoc"/>
</dbReference>
<dbReference type="OrthoDB" id="4822551at2"/>
<gene>
    <name evidence="3" type="ORF">DEX24_16320</name>
</gene>
<evidence type="ECO:0000259" key="2">
    <source>
        <dbReference type="Pfam" id="PF04892"/>
    </source>
</evidence>
<dbReference type="PANTHER" id="PTHR36834:SF1">
    <property type="entry name" value="INTEGRAL MEMBRANE PROTEIN"/>
    <property type="match status" value="1"/>
</dbReference>
<feature type="domain" description="VanZ-like" evidence="2">
    <location>
        <begin position="26"/>
        <end position="162"/>
    </location>
</feature>
<keyword evidence="1" id="KW-0812">Transmembrane</keyword>
<feature type="transmembrane region" description="Helical" evidence="1">
    <location>
        <begin position="20"/>
        <end position="38"/>
    </location>
</feature>
<dbReference type="PANTHER" id="PTHR36834">
    <property type="entry name" value="MEMBRANE PROTEIN-RELATED"/>
    <property type="match status" value="1"/>
</dbReference>
<keyword evidence="1" id="KW-0472">Membrane</keyword>
<feature type="transmembrane region" description="Helical" evidence="1">
    <location>
        <begin position="90"/>
        <end position="109"/>
    </location>
</feature>
<keyword evidence="1" id="KW-1133">Transmembrane helix</keyword>
<proteinExistence type="predicted"/>
<organism evidence="3 4">
    <name type="scientific">Kurthia sibirica</name>
    <dbReference type="NCBI Taxonomy" id="202750"/>
    <lineage>
        <taxon>Bacteria</taxon>
        <taxon>Bacillati</taxon>
        <taxon>Bacillota</taxon>
        <taxon>Bacilli</taxon>
        <taxon>Bacillales</taxon>
        <taxon>Caryophanaceae</taxon>
        <taxon>Kurthia</taxon>
    </lineage>
</organism>
<reference evidence="3 4" key="1">
    <citation type="submission" date="2018-05" db="EMBL/GenBank/DDBJ databases">
        <title>Kurthia sibirica genome sequence.</title>
        <authorList>
            <person name="Maclea K.S."/>
            <person name="Goen A.E."/>
        </authorList>
    </citation>
    <scope>NUCLEOTIDE SEQUENCE [LARGE SCALE GENOMIC DNA]</scope>
    <source>
        <strain evidence="3 4">ATCC 49154</strain>
    </source>
</reference>
<evidence type="ECO:0000313" key="4">
    <source>
        <dbReference type="Proteomes" id="UP000245938"/>
    </source>
</evidence>
<keyword evidence="4" id="KW-1185">Reference proteome</keyword>
<sequence length="178" mass="20482">MIDCTTIEQGGFYVNKTIKISLQLLFFIYLILLSKLILLKYYSFNGTIDQLLFRGESLFFLKEYNLIPFHTITAYIQAEGTTPFSAFKNLAGNIIGFIPFGIFMALLFFKKPTIIKIIVSTFSLSFIYELIQLIFRLGTFDVDDLLLNTLGGLIGFLIYKLLYSIIKSNWIGYTKLDR</sequence>